<dbReference type="AlphaFoldDB" id="A0A5J4UCT0"/>
<reference evidence="2 3" key="1">
    <citation type="submission" date="2019-03" db="EMBL/GenBank/DDBJ databases">
        <title>Single cell metagenomics reveals metabolic interactions within the superorganism composed of flagellate Streblomastix strix and complex community of Bacteroidetes bacteria on its surface.</title>
        <authorList>
            <person name="Treitli S.C."/>
            <person name="Kolisko M."/>
            <person name="Husnik F."/>
            <person name="Keeling P."/>
            <person name="Hampl V."/>
        </authorList>
    </citation>
    <scope>NUCLEOTIDE SEQUENCE [LARGE SCALE GENOMIC DNA]</scope>
    <source>
        <strain evidence="2">ST1C</strain>
    </source>
</reference>
<dbReference type="GO" id="GO:0003676">
    <property type="term" value="F:nucleic acid binding"/>
    <property type="evidence" value="ECO:0007669"/>
    <property type="project" value="InterPro"/>
</dbReference>
<sequence>MLTANLLRYSQTRTRLAFMLIVTAEIVPKQFEHASIHFPIERTEPRVSARVEVCMSGEYLRPFLITKEDFSLDGMLNNILCKTRMLLSCKVKLSTHAEIVIMVDNATQHCTIAIKELLKENNIILLSILPNFTHLLQPCDVDIFGSLKLAYQQGHHGIATITTEQIFSHIVDATQKAATLLSIANSFKVRCLGIRISKGNLVVKAERNIFNEKLKQIRSDNSAVSDRILLPGQLTRKVKFGALNS</sequence>
<dbReference type="InterPro" id="IPR004875">
    <property type="entry name" value="DDE_SF_endonuclease_dom"/>
</dbReference>
<dbReference type="OrthoDB" id="5425161at2759"/>
<dbReference type="InterPro" id="IPR036397">
    <property type="entry name" value="RNaseH_sf"/>
</dbReference>
<accession>A0A5J4UCT0</accession>
<gene>
    <name evidence="2" type="ORF">EZS28_036762</name>
</gene>
<dbReference type="Proteomes" id="UP000324800">
    <property type="component" value="Unassembled WGS sequence"/>
</dbReference>
<name>A0A5J4UCT0_9EUKA</name>
<organism evidence="2 3">
    <name type="scientific">Streblomastix strix</name>
    <dbReference type="NCBI Taxonomy" id="222440"/>
    <lineage>
        <taxon>Eukaryota</taxon>
        <taxon>Metamonada</taxon>
        <taxon>Preaxostyla</taxon>
        <taxon>Oxymonadida</taxon>
        <taxon>Streblomastigidae</taxon>
        <taxon>Streblomastix</taxon>
    </lineage>
</organism>
<comment type="caution">
    <text evidence="2">The sequence shown here is derived from an EMBL/GenBank/DDBJ whole genome shotgun (WGS) entry which is preliminary data.</text>
</comment>
<dbReference type="EMBL" id="SNRW01018052">
    <property type="protein sequence ID" value="KAA6367711.1"/>
    <property type="molecule type" value="Genomic_DNA"/>
</dbReference>
<dbReference type="Gene3D" id="3.30.420.10">
    <property type="entry name" value="Ribonuclease H-like superfamily/Ribonuclease H"/>
    <property type="match status" value="1"/>
</dbReference>
<evidence type="ECO:0000313" key="3">
    <source>
        <dbReference type="Proteomes" id="UP000324800"/>
    </source>
</evidence>
<feature type="domain" description="DDE-1" evidence="1">
    <location>
        <begin position="93"/>
        <end position="155"/>
    </location>
</feature>
<proteinExistence type="predicted"/>
<evidence type="ECO:0000313" key="2">
    <source>
        <dbReference type="EMBL" id="KAA6367711.1"/>
    </source>
</evidence>
<protein>
    <recommendedName>
        <fullName evidence="1">DDE-1 domain-containing protein</fullName>
    </recommendedName>
</protein>
<dbReference type="Pfam" id="PF03184">
    <property type="entry name" value="DDE_1"/>
    <property type="match status" value="1"/>
</dbReference>
<evidence type="ECO:0000259" key="1">
    <source>
        <dbReference type="Pfam" id="PF03184"/>
    </source>
</evidence>